<dbReference type="InterPro" id="IPR009506">
    <property type="entry name" value="YjiS-like"/>
</dbReference>
<evidence type="ECO:0000313" key="3">
    <source>
        <dbReference type="EMBL" id="VEV99272.1"/>
    </source>
</evidence>
<accession>A0A653E9I9</accession>
<organism evidence="3">
    <name type="scientific">Pseudomonas marincola</name>
    <dbReference type="NCBI Taxonomy" id="437900"/>
    <lineage>
        <taxon>Bacteria</taxon>
        <taxon>Pseudomonadati</taxon>
        <taxon>Pseudomonadota</taxon>
        <taxon>Gammaproteobacteria</taxon>
        <taxon>Pseudomonadales</taxon>
        <taxon>Pseudomonadaceae</taxon>
        <taxon>Pseudomonas</taxon>
    </lineage>
</organism>
<protein>
    <recommendedName>
        <fullName evidence="2">YjiS-like domain-containing protein</fullName>
    </recommendedName>
</protein>
<gene>
    <name evidence="3" type="ORF">PMYSY11_4229</name>
</gene>
<proteinExistence type="predicted"/>
<feature type="domain" description="YjiS-like" evidence="2">
    <location>
        <begin position="29"/>
        <end position="62"/>
    </location>
</feature>
<sequence>MKGQKGYAIVSVPAHASVGLFSALRAVYARLLRWQQLSSQRRRLSALSDAALKDIGLSRADIMQETRRPFWEDPLSK</sequence>
<evidence type="ECO:0000259" key="2">
    <source>
        <dbReference type="Pfam" id="PF06568"/>
    </source>
</evidence>
<keyword evidence="1" id="KW-1133">Transmembrane helix</keyword>
<feature type="transmembrane region" description="Helical" evidence="1">
    <location>
        <begin position="6"/>
        <end position="28"/>
    </location>
</feature>
<dbReference type="Pfam" id="PF06568">
    <property type="entry name" value="YjiS-like"/>
    <property type="match status" value="1"/>
</dbReference>
<reference evidence="3" key="1">
    <citation type="submission" date="2019-02" db="EMBL/GenBank/DDBJ databases">
        <authorList>
            <consortium name="Genoscope - CEA"/>
            <person name="William W."/>
        </authorList>
    </citation>
    <scope>NUCLEOTIDE SEQUENCE [LARGE SCALE GENOMIC DNA]</scope>
    <source>
        <strain evidence="3">YSy11</strain>
    </source>
</reference>
<dbReference type="RefSeq" id="WP_150549406.1">
    <property type="nucleotide sequence ID" value="NZ_LR215729.2"/>
</dbReference>
<name>A0A653E9I9_9PSED</name>
<keyword evidence="1" id="KW-0472">Membrane</keyword>
<evidence type="ECO:0000256" key="1">
    <source>
        <dbReference type="SAM" id="Phobius"/>
    </source>
</evidence>
<dbReference type="AlphaFoldDB" id="A0A653E9I9"/>
<keyword evidence="1" id="KW-0812">Transmembrane</keyword>
<dbReference type="EMBL" id="LR215729">
    <property type="protein sequence ID" value="VEV99272.1"/>
    <property type="molecule type" value="Genomic_DNA"/>
</dbReference>